<dbReference type="Gene3D" id="3.30.450.80">
    <property type="entry name" value="Transcription factor LuxR-like, autoinducer-binding domain"/>
    <property type="match status" value="1"/>
</dbReference>
<organism evidence="5 6">
    <name type="scientific">Paludibacterium denitrificans</name>
    <dbReference type="NCBI Taxonomy" id="2675226"/>
    <lineage>
        <taxon>Bacteria</taxon>
        <taxon>Pseudomonadati</taxon>
        <taxon>Pseudomonadota</taxon>
        <taxon>Betaproteobacteria</taxon>
        <taxon>Neisseriales</taxon>
        <taxon>Chromobacteriaceae</taxon>
        <taxon>Paludibacterium</taxon>
    </lineage>
</organism>
<evidence type="ECO:0000256" key="3">
    <source>
        <dbReference type="ARBA" id="ARBA00023163"/>
    </source>
</evidence>
<feature type="domain" description="Transcription factor LuxR-like autoinducer-binding" evidence="4">
    <location>
        <begin position="23"/>
        <end position="163"/>
    </location>
</feature>
<keyword evidence="2" id="KW-0238">DNA-binding</keyword>
<name>A0A844GB55_9NEIS</name>
<evidence type="ECO:0000259" key="4">
    <source>
        <dbReference type="Pfam" id="PF03472"/>
    </source>
</evidence>
<keyword evidence="6" id="KW-1185">Reference proteome</keyword>
<dbReference type="InterPro" id="IPR005143">
    <property type="entry name" value="TF_LuxR_autoind-bd_dom"/>
</dbReference>
<dbReference type="SUPFAM" id="SSF75516">
    <property type="entry name" value="Pheromone-binding domain of LuxR-like quorum-sensing transcription factors"/>
    <property type="match status" value="1"/>
</dbReference>
<accession>A0A844GB55</accession>
<dbReference type="AlphaFoldDB" id="A0A844GB55"/>
<reference evidence="5 6" key="1">
    <citation type="submission" date="2019-11" db="EMBL/GenBank/DDBJ databases">
        <title>Draft genome sequence of Paludibacterium sp. dN18-1.</title>
        <authorList>
            <person name="Im W.-T."/>
        </authorList>
    </citation>
    <scope>NUCLEOTIDE SEQUENCE [LARGE SCALE GENOMIC DNA]</scope>
    <source>
        <strain evidence="6">dN 18-1</strain>
    </source>
</reference>
<keyword evidence="3" id="KW-0804">Transcription</keyword>
<dbReference type="GO" id="GO:0003677">
    <property type="term" value="F:DNA binding"/>
    <property type="evidence" value="ECO:0007669"/>
    <property type="project" value="UniProtKB-KW"/>
</dbReference>
<dbReference type="Pfam" id="PF03472">
    <property type="entry name" value="Autoind_bind"/>
    <property type="match status" value="1"/>
</dbReference>
<evidence type="ECO:0000256" key="1">
    <source>
        <dbReference type="ARBA" id="ARBA00023015"/>
    </source>
</evidence>
<comment type="caution">
    <text evidence="5">The sequence shown here is derived from an EMBL/GenBank/DDBJ whole genome shotgun (WGS) entry which is preliminary data.</text>
</comment>
<dbReference type="EMBL" id="WLYX01000001">
    <property type="protein sequence ID" value="MTD33663.1"/>
    <property type="molecule type" value="Genomic_DNA"/>
</dbReference>
<evidence type="ECO:0000313" key="6">
    <source>
        <dbReference type="Proteomes" id="UP000446658"/>
    </source>
</evidence>
<dbReference type="InterPro" id="IPR036693">
    <property type="entry name" value="TF_LuxR_autoind-bd_dom_sf"/>
</dbReference>
<protein>
    <recommendedName>
        <fullName evidence="4">Transcription factor LuxR-like autoinducer-binding domain-containing protein</fullName>
    </recommendedName>
</protein>
<evidence type="ECO:0000313" key="5">
    <source>
        <dbReference type="EMBL" id="MTD33663.1"/>
    </source>
</evidence>
<sequence>MARYPVSAQIYPFENILHAASIAELTGALLHASQHFGFSSFHYGAHAPVKPNGEPARFIFDGTEQKHGGVISSYPESWFNRYQAQNYIEIDPLVRHCSRSIIPVVWHLQPEPEDHTVRQMFDEASEHGLLTGATFSVIGKNSELAIFSLTTDSNTAADKRNIQAQLGGLYVAGPFARSRYPAGTHQQYVHPLRHPDTAGKGMPKLGFRRQDLMGNCPHPQCSRGHGNFSHQ</sequence>
<keyword evidence="1" id="KW-0805">Transcription regulation</keyword>
<evidence type="ECO:0000256" key="2">
    <source>
        <dbReference type="ARBA" id="ARBA00023125"/>
    </source>
</evidence>
<dbReference type="Proteomes" id="UP000446658">
    <property type="component" value="Unassembled WGS sequence"/>
</dbReference>
<gene>
    <name evidence="5" type="ORF">GKE73_13415</name>
</gene>
<proteinExistence type="predicted"/>